<keyword evidence="2" id="KW-0449">Lipoprotein</keyword>
<dbReference type="NCBIfam" id="TIGR01845">
    <property type="entry name" value="outer_NodT"/>
    <property type="match status" value="1"/>
</dbReference>
<reference evidence="4" key="1">
    <citation type="submission" date="2021-08" db="EMBL/GenBank/DDBJ databases">
        <authorList>
            <person name="Stevens D.C."/>
        </authorList>
    </citation>
    <scope>NUCLEOTIDE SEQUENCE</scope>
    <source>
        <strain evidence="4">DSM 53165</strain>
    </source>
</reference>
<evidence type="ECO:0000256" key="1">
    <source>
        <dbReference type="ARBA" id="ARBA00007613"/>
    </source>
</evidence>
<keyword evidence="2" id="KW-0472">Membrane</keyword>
<keyword evidence="2" id="KW-0812">Transmembrane</keyword>
<evidence type="ECO:0000256" key="2">
    <source>
        <dbReference type="RuleBase" id="RU362097"/>
    </source>
</evidence>
<dbReference type="RefSeq" id="WP_224191700.1">
    <property type="nucleotide sequence ID" value="NZ_JAIRAU010000011.1"/>
</dbReference>
<accession>A0ABS7TNY8</accession>
<feature type="chain" id="PRO_5044989347" evidence="2">
    <location>
        <begin position="22"/>
        <end position="479"/>
    </location>
</feature>
<sequence length="479" mass="53079">MIRRWNPIVAATAACALSLVAGCASLLGDNKAREADRAVPESFGALASDSGPSVAVQKQWDEFFADPDLRNLIAEALENNQQLNIQLQEIIITQNNVAAMRGEYLPRLDAGVGAGLEKPGEHTAHGVEHEAHGLPKPLADFRFGFVASWETDIWSSLRNARKAAAFHYEATIQERNFLVTEIVAEIANSYYDLVALDLQIEILDKNIELQKNALEVVKLKKLAARGTELGVQRFQAEVLKNQGLRYSLEQQRIIVENRINFLVGRFPQPVARNSRNFMAAKPDVVATGLPSDLLENRPDVKAAELRLEASKLDTRSAKARFYPSLRLDAGIGFESFNLAHLIDPRSLAFNVAGGLIAPLLNRAAIKADYRSANARQVQAVFDYERSILQAYTDVYNQLTAISNMRQRYEQLNEQVAALHAAIETSKALYQSAQADYNEVLMTTRDSLEAEMDLVEAKKSQMQAVVSIYQALGGGWRQGQ</sequence>
<organism evidence="4 5">
    <name type="scientific">Nannocystis pusilla</name>
    <dbReference type="NCBI Taxonomy" id="889268"/>
    <lineage>
        <taxon>Bacteria</taxon>
        <taxon>Pseudomonadati</taxon>
        <taxon>Myxococcota</taxon>
        <taxon>Polyangia</taxon>
        <taxon>Nannocystales</taxon>
        <taxon>Nannocystaceae</taxon>
        <taxon>Nannocystis</taxon>
    </lineage>
</organism>
<keyword evidence="5" id="KW-1185">Reference proteome</keyword>
<evidence type="ECO:0000256" key="3">
    <source>
        <dbReference type="SAM" id="Coils"/>
    </source>
</evidence>
<dbReference type="InterPro" id="IPR003423">
    <property type="entry name" value="OMP_efflux"/>
</dbReference>
<dbReference type="SUPFAM" id="SSF56954">
    <property type="entry name" value="Outer membrane efflux proteins (OEP)"/>
    <property type="match status" value="1"/>
</dbReference>
<name>A0ABS7TNY8_9BACT</name>
<dbReference type="EMBL" id="JAIRAU010000011">
    <property type="protein sequence ID" value="MBZ5709928.1"/>
    <property type="molecule type" value="Genomic_DNA"/>
</dbReference>
<dbReference type="Pfam" id="PF02321">
    <property type="entry name" value="OEP"/>
    <property type="match status" value="2"/>
</dbReference>
<dbReference type="PANTHER" id="PTHR30203">
    <property type="entry name" value="OUTER MEMBRANE CATION EFFLUX PROTEIN"/>
    <property type="match status" value="1"/>
</dbReference>
<evidence type="ECO:0000313" key="5">
    <source>
        <dbReference type="Proteomes" id="UP001139031"/>
    </source>
</evidence>
<dbReference type="InterPro" id="IPR010131">
    <property type="entry name" value="MdtP/NodT-like"/>
</dbReference>
<dbReference type="Gene3D" id="2.20.200.10">
    <property type="entry name" value="Outer membrane efflux proteins (OEP)"/>
    <property type="match status" value="1"/>
</dbReference>
<dbReference type="PROSITE" id="PS51257">
    <property type="entry name" value="PROKAR_LIPOPROTEIN"/>
    <property type="match status" value="1"/>
</dbReference>
<proteinExistence type="inferred from homology"/>
<gene>
    <name evidence="4" type="ORF">K7C98_11750</name>
</gene>
<dbReference type="Proteomes" id="UP001139031">
    <property type="component" value="Unassembled WGS sequence"/>
</dbReference>
<comment type="subcellular location">
    <subcellularLocation>
        <location evidence="2">Cell membrane</location>
        <topology evidence="2">Lipid-anchor</topology>
    </subcellularLocation>
</comment>
<protein>
    <submittedName>
        <fullName evidence="4">TolC family protein</fullName>
    </submittedName>
</protein>
<dbReference type="PANTHER" id="PTHR30203:SF30">
    <property type="entry name" value="OUTER MEMBRANE PROTEIN-RELATED"/>
    <property type="match status" value="1"/>
</dbReference>
<evidence type="ECO:0000313" key="4">
    <source>
        <dbReference type="EMBL" id="MBZ5709928.1"/>
    </source>
</evidence>
<keyword evidence="2" id="KW-0564">Palmitate</keyword>
<comment type="similarity">
    <text evidence="1 2">Belongs to the outer membrane factor (OMF) (TC 1.B.17) family.</text>
</comment>
<keyword evidence="2" id="KW-0732">Signal</keyword>
<keyword evidence="2" id="KW-1134">Transmembrane beta strand</keyword>
<feature type="coiled-coil region" evidence="3">
    <location>
        <begin position="401"/>
        <end position="464"/>
    </location>
</feature>
<feature type="signal peptide" evidence="2">
    <location>
        <begin position="1"/>
        <end position="21"/>
    </location>
</feature>
<comment type="caution">
    <text evidence="4">The sequence shown here is derived from an EMBL/GenBank/DDBJ whole genome shotgun (WGS) entry which is preliminary data.</text>
</comment>
<keyword evidence="3" id="KW-0175">Coiled coil</keyword>
<dbReference type="Gene3D" id="1.20.1600.10">
    <property type="entry name" value="Outer membrane efflux proteins (OEP)"/>
    <property type="match status" value="1"/>
</dbReference>